<gene>
    <name evidence="1" type="ORF">Edafosvirus6_12</name>
</gene>
<name>A0A3G4ZX49_9VIRU</name>
<dbReference type="EMBL" id="MK072071">
    <property type="protein sequence ID" value="AYV78163.1"/>
    <property type="molecule type" value="Genomic_DNA"/>
</dbReference>
<reference evidence="1" key="1">
    <citation type="submission" date="2018-10" db="EMBL/GenBank/DDBJ databases">
        <title>Hidden diversity of soil giant viruses.</title>
        <authorList>
            <person name="Schulz F."/>
            <person name="Alteio L."/>
            <person name="Goudeau D."/>
            <person name="Ryan E.M."/>
            <person name="Malmstrom R.R."/>
            <person name="Blanchard J."/>
            <person name="Woyke T."/>
        </authorList>
    </citation>
    <scope>NUCLEOTIDE SEQUENCE</scope>
    <source>
        <strain evidence="1">EDV1</strain>
    </source>
</reference>
<protein>
    <submittedName>
        <fullName evidence="1">Uncharacterized protein</fullName>
    </submittedName>
</protein>
<accession>A0A3G4ZX49</accession>
<evidence type="ECO:0000313" key="1">
    <source>
        <dbReference type="EMBL" id="AYV78163.1"/>
    </source>
</evidence>
<sequence>MRIIIRMHIIYKKKDNKFTHVIKADTHVDAVNWILDEIKKNTPVDDSYYNEITNDVIKQYKKVTIAKDDVGWLYNSTIKETKNELVSEYIIIEILQTVLDDAFICKKEEEKKKRKLDIQARIKKRKEERQKEIMIQHEQDKKKVELSKISLEEIQKQYSTYTEECMEFSKATNIGLCCWQLNDDDTNLLLEWCKERENNRPDIKNLIAVIYIMKPMLCHILKIDELPKLLEAAEFKYPLAYYNLWHYYLPNHRDQSEAKKWQEKLVASGYKYN</sequence>
<organism evidence="1">
    <name type="scientific">Edafosvirus sp</name>
    <dbReference type="NCBI Taxonomy" id="2487765"/>
    <lineage>
        <taxon>Viruses</taxon>
        <taxon>Varidnaviria</taxon>
        <taxon>Bamfordvirae</taxon>
        <taxon>Nucleocytoviricota</taxon>
        <taxon>Megaviricetes</taxon>
        <taxon>Imitervirales</taxon>
        <taxon>Mimiviridae</taxon>
        <taxon>Klosneuvirinae</taxon>
    </lineage>
</organism>
<proteinExistence type="predicted"/>